<keyword evidence="2" id="KW-1185">Reference proteome</keyword>
<comment type="caution">
    <text evidence="1">The sequence shown here is derived from an EMBL/GenBank/DDBJ whole genome shotgun (WGS) entry which is preliminary data.</text>
</comment>
<dbReference type="CDD" id="cd02440">
    <property type="entry name" value="AdoMet_MTases"/>
    <property type="match status" value="1"/>
</dbReference>
<reference evidence="1" key="1">
    <citation type="submission" date="2018-03" db="EMBL/GenBank/DDBJ databases">
        <authorList>
            <person name="Guldener U."/>
        </authorList>
    </citation>
    <scope>NUCLEOTIDE SEQUENCE</scope>
</reference>
<protein>
    <recommendedName>
        <fullName evidence="3">Methyltransferase</fullName>
    </recommendedName>
</protein>
<evidence type="ECO:0008006" key="3">
    <source>
        <dbReference type="Google" id="ProtNLM"/>
    </source>
</evidence>
<sequence length="223" mass="24593">MHIISQQQWVQDLAKQLVRNLQDNLDWVGVPKSTETAQKMQLSLLDYACGTGLVTFALVPWFSKIRGIDISDANVQKYNQLAHGQGLSSDVVRAIQGDIRYPDSEMSAEDFSGFNAIVISMALHHIDDPKSLLSHLYGRLRPGGHLLVVDWTPEHYGIEGSVANHAAVHTTGVYGFDKAAIVEMMSSVGLQDVEFSLAPERSSMGKEIGGERQMFFAHGKRLA</sequence>
<dbReference type="EMBL" id="ONZP01000030">
    <property type="protein sequence ID" value="SPJ71100.1"/>
    <property type="molecule type" value="Genomic_DNA"/>
</dbReference>
<dbReference type="Gene3D" id="3.40.50.150">
    <property type="entry name" value="Vaccinia Virus protein VP39"/>
    <property type="match status" value="1"/>
</dbReference>
<dbReference type="PANTHER" id="PTHR43861">
    <property type="entry name" value="TRANS-ACONITATE 2-METHYLTRANSFERASE-RELATED"/>
    <property type="match status" value="1"/>
</dbReference>
<accession>A0AAE8SCV4</accession>
<dbReference type="Pfam" id="PF13489">
    <property type="entry name" value="Methyltransf_23"/>
    <property type="match status" value="1"/>
</dbReference>
<evidence type="ECO:0000313" key="1">
    <source>
        <dbReference type="EMBL" id="SPJ71100.1"/>
    </source>
</evidence>
<proteinExistence type="predicted"/>
<name>A0AAE8SCV4_9HYPO</name>
<dbReference type="Proteomes" id="UP001187734">
    <property type="component" value="Unassembled WGS sequence"/>
</dbReference>
<organism evidence="1 2">
    <name type="scientific">Fusarium torulosum</name>
    <dbReference type="NCBI Taxonomy" id="33205"/>
    <lineage>
        <taxon>Eukaryota</taxon>
        <taxon>Fungi</taxon>
        <taxon>Dikarya</taxon>
        <taxon>Ascomycota</taxon>
        <taxon>Pezizomycotina</taxon>
        <taxon>Sordariomycetes</taxon>
        <taxon>Hypocreomycetidae</taxon>
        <taxon>Hypocreales</taxon>
        <taxon>Nectriaceae</taxon>
        <taxon>Fusarium</taxon>
    </lineage>
</organism>
<dbReference type="AlphaFoldDB" id="A0AAE8SCV4"/>
<dbReference type="InterPro" id="IPR029063">
    <property type="entry name" value="SAM-dependent_MTases_sf"/>
</dbReference>
<gene>
    <name evidence="1" type="ORF">FTOL_00828</name>
</gene>
<dbReference type="SUPFAM" id="SSF53335">
    <property type="entry name" value="S-adenosyl-L-methionine-dependent methyltransferases"/>
    <property type="match status" value="1"/>
</dbReference>
<evidence type="ECO:0000313" key="2">
    <source>
        <dbReference type="Proteomes" id="UP001187734"/>
    </source>
</evidence>